<evidence type="ECO:0000313" key="1">
    <source>
        <dbReference type="EMBL" id="KDP37777.1"/>
    </source>
</evidence>
<dbReference type="AlphaFoldDB" id="A0A067KNU3"/>
<keyword evidence="2" id="KW-1185">Reference proteome</keyword>
<organism evidence="1 2">
    <name type="scientific">Jatropha curcas</name>
    <name type="common">Barbados nut</name>
    <dbReference type="NCBI Taxonomy" id="180498"/>
    <lineage>
        <taxon>Eukaryota</taxon>
        <taxon>Viridiplantae</taxon>
        <taxon>Streptophyta</taxon>
        <taxon>Embryophyta</taxon>
        <taxon>Tracheophyta</taxon>
        <taxon>Spermatophyta</taxon>
        <taxon>Magnoliopsida</taxon>
        <taxon>eudicotyledons</taxon>
        <taxon>Gunneridae</taxon>
        <taxon>Pentapetalae</taxon>
        <taxon>rosids</taxon>
        <taxon>fabids</taxon>
        <taxon>Malpighiales</taxon>
        <taxon>Euphorbiaceae</taxon>
        <taxon>Crotonoideae</taxon>
        <taxon>Jatropheae</taxon>
        <taxon>Jatropha</taxon>
    </lineage>
</organism>
<sequence>MIENSSNITTYATIRDSSAGIYENGSQKYAGDIGRCNQSIHDWFHWKSVGNAERGSVDRNSTACSSLVTLNKTEAEEIEARETLPTGGVDRSSWSCRKVEERKLSNEIVLICTTRGLFSMKEGRNRVQQ</sequence>
<name>A0A067KNU3_JATCU</name>
<reference evidence="1 2" key="1">
    <citation type="journal article" date="2014" name="PLoS ONE">
        <title>Global Analysis of Gene Expression Profiles in Physic Nut (Jatropha curcas L.) Seedlings Exposed to Salt Stress.</title>
        <authorList>
            <person name="Zhang L."/>
            <person name="Zhang C."/>
            <person name="Wu P."/>
            <person name="Chen Y."/>
            <person name="Li M."/>
            <person name="Jiang H."/>
            <person name="Wu G."/>
        </authorList>
    </citation>
    <scope>NUCLEOTIDE SEQUENCE [LARGE SCALE GENOMIC DNA]</scope>
    <source>
        <strain evidence="2">cv. GZQX0401</strain>
        <tissue evidence="1">Young leaves</tissue>
    </source>
</reference>
<protein>
    <submittedName>
        <fullName evidence="1">Uncharacterized protein</fullName>
    </submittedName>
</protein>
<proteinExistence type="predicted"/>
<accession>A0A067KNU3</accession>
<evidence type="ECO:0000313" key="2">
    <source>
        <dbReference type="Proteomes" id="UP000027138"/>
    </source>
</evidence>
<dbReference type="EMBL" id="KK914382">
    <property type="protein sequence ID" value="KDP37777.1"/>
    <property type="molecule type" value="Genomic_DNA"/>
</dbReference>
<gene>
    <name evidence="1" type="ORF">JCGZ_06456</name>
</gene>
<dbReference type="Proteomes" id="UP000027138">
    <property type="component" value="Unassembled WGS sequence"/>
</dbReference>